<dbReference type="InterPro" id="IPR036881">
    <property type="entry name" value="Glyco_hydro_3_C_sf"/>
</dbReference>
<reference evidence="13" key="1">
    <citation type="journal article" date="2014" name="Int. J. Syst. Evol. Microbiol.">
        <title>Complete genome sequence of Corynebacterium casei LMG S-19264T (=DSM 44701T), isolated from a smear-ripened cheese.</title>
        <authorList>
            <consortium name="US DOE Joint Genome Institute (JGI-PGF)"/>
            <person name="Walter F."/>
            <person name="Albersmeier A."/>
            <person name="Kalinowski J."/>
            <person name="Ruckert C."/>
        </authorList>
    </citation>
    <scope>NUCLEOTIDE SEQUENCE</scope>
    <source>
        <strain evidence="13">CCM 8711</strain>
    </source>
</reference>
<keyword evidence="5 11" id="KW-0732">Signal</keyword>
<dbReference type="AlphaFoldDB" id="A0A917J9H6"/>
<evidence type="ECO:0000256" key="4">
    <source>
        <dbReference type="ARBA" id="ARBA00012744"/>
    </source>
</evidence>
<accession>A0A917J9H6</accession>
<dbReference type="PANTHER" id="PTHR30620:SF16">
    <property type="entry name" value="LYSOSOMAL BETA GLUCOSIDASE"/>
    <property type="match status" value="1"/>
</dbReference>
<dbReference type="InterPro" id="IPR026891">
    <property type="entry name" value="Fn3-like"/>
</dbReference>
<dbReference type="Pfam" id="PF14310">
    <property type="entry name" value="Fn3-like"/>
    <property type="match status" value="1"/>
</dbReference>
<evidence type="ECO:0000256" key="6">
    <source>
        <dbReference type="ARBA" id="ARBA00022764"/>
    </source>
</evidence>
<keyword evidence="7 10" id="KW-0378">Hydrolase</keyword>
<dbReference type="FunFam" id="3.40.50.1700:FF:000004">
    <property type="entry name" value="Periplasmic beta-glucosidase"/>
    <property type="match status" value="1"/>
</dbReference>
<organism evidence="13 14">
    <name type="scientific">Mucilaginibacter galii</name>
    <dbReference type="NCBI Taxonomy" id="2005073"/>
    <lineage>
        <taxon>Bacteria</taxon>
        <taxon>Pseudomonadati</taxon>
        <taxon>Bacteroidota</taxon>
        <taxon>Sphingobacteriia</taxon>
        <taxon>Sphingobacteriales</taxon>
        <taxon>Sphingobacteriaceae</taxon>
        <taxon>Mucilaginibacter</taxon>
    </lineage>
</organism>
<evidence type="ECO:0000256" key="2">
    <source>
        <dbReference type="ARBA" id="ARBA00004418"/>
    </source>
</evidence>
<protein>
    <recommendedName>
        <fullName evidence="9">Periplasmic beta-glucosidase</fullName>
        <ecNumber evidence="4">3.2.1.21</ecNumber>
    </recommendedName>
</protein>
<dbReference type="PROSITE" id="PS00775">
    <property type="entry name" value="GLYCOSYL_HYDROL_F3"/>
    <property type="match status" value="1"/>
</dbReference>
<comment type="catalytic activity">
    <reaction evidence="1">
        <text>Hydrolysis of terminal, non-reducing beta-D-glucosyl residues with release of beta-D-glucose.</text>
        <dbReference type="EC" id="3.2.1.21"/>
    </reaction>
</comment>
<proteinExistence type="inferred from homology"/>
<evidence type="ECO:0000259" key="12">
    <source>
        <dbReference type="SMART" id="SM01217"/>
    </source>
</evidence>
<dbReference type="Proteomes" id="UP000662074">
    <property type="component" value="Unassembled WGS sequence"/>
</dbReference>
<feature type="signal peptide" evidence="11">
    <location>
        <begin position="1"/>
        <end position="20"/>
    </location>
</feature>
<evidence type="ECO:0000313" key="13">
    <source>
        <dbReference type="EMBL" id="GGI50417.1"/>
    </source>
</evidence>
<dbReference type="Gene3D" id="3.40.50.1700">
    <property type="entry name" value="Glycoside hydrolase family 3 C-terminal domain"/>
    <property type="match status" value="1"/>
</dbReference>
<dbReference type="InterPro" id="IPR013783">
    <property type="entry name" value="Ig-like_fold"/>
</dbReference>
<dbReference type="FunFam" id="3.20.20.300:FF:000005">
    <property type="entry name" value="Periplasmic beta-glucosidase"/>
    <property type="match status" value="1"/>
</dbReference>
<evidence type="ECO:0000256" key="11">
    <source>
        <dbReference type="SAM" id="SignalP"/>
    </source>
</evidence>
<reference evidence="13" key="2">
    <citation type="submission" date="2020-09" db="EMBL/GenBank/DDBJ databases">
        <authorList>
            <person name="Sun Q."/>
            <person name="Sedlacek I."/>
        </authorList>
    </citation>
    <scope>NUCLEOTIDE SEQUENCE</scope>
    <source>
        <strain evidence="13">CCM 8711</strain>
    </source>
</reference>
<gene>
    <name evidence="13" type="ORF">GCM10011425_16290</name>
</gene>
<comment type="subcellular location">
    <subcellularLocation>
        <location evidence="2">Periplasm</location>
    </subcellularLocation>
</comment>
<dbReference type="Pfam" id="PF00933">
    <property type="entry name" value="Glyco_hydro_3"/>
    <property type="match status" value="1"/>
</dbReference>
<name>A0A917J9H6_9SPHI</name>
<dbReference type="SUPFAM" id="SSF51445">
    <property type="entry name" value="(Trans)glycosidases"/>
    <property type="match status" value="1"/>
</dbReference>
<dbReference type="InterPro" id="IPR036962">
    <property type="entry name" value="Glyco_hydro_3_N_sf"/>
</dbReference>
<evidence type="ECO:0000256" key="3">
    <source>
        <dbReference type="ARBA" id="ARBA00005336"/>
    </source>
</evidence>
<dbReference type="PANTHER" id="PTHR30620">
    <property type="entry name" value="PERIPLASMIC BETA-GLUCOSIDASE-RELATED"/>
    <property type="match status" value="1"/>
</dbReference>
<dbReference type="SMART" id="SM01217">
    <property type="entry name" value="Fn3_like"/>
    <property type="match status" value="1"/>
</dbReference>
<dbReference type="GO" id="GO:0008422">
    <property type="term" value="F:beta-glucosidase activity"/>
    <property type="evidence" value="ECO:0007669"/>
    <property type="project" value="UniProtKB-EC"/>
</dbReference>
<evidence type="ECO:0000256" key="9">
    <source>
        <dbReference type="ARBA" id="ARBA00067498"/>
    </source>
</evidence>
<keyword evidence="6" id="KW-0574">Periplasm</keyword>
<evidence type="ECO:0000313" key="14">
    <source>
        <dbReference type="Proteomes" id="UP000662074"/>
    </source>
</evidence>
<dbReference type="InterPro" id="IPR051915">
    <property type="entry name" value="Cellulose_Degrad_GH3"/>
</dbReference>
<evidence type="ECO:0000256" key="7">
    <source>
        <dbReference type="ARBA" id="ARBA00022801"/>
    </source>
</evidence>
<dbReference type="GO" id="GO:0009251">
    <property type="term" value="P:glucan catabolic process"/>
    <property type="evidence" value="ECO:0007669"/>
    <property type="project" value="TreeGrafter"/>
</dbReference>
<dbReference type="PROSITE" id="PS51257">
    <property type="entry name" value="PROKAR_LIPOPROTEIN"/>
    <property type="match status" value="1"/>
</dbReference>
<dbReference type="InterPro" id="IPR001764">
    <property type="entry name" value="Glyco_hydro_3_N"/>
</dbReference>
<dbReference type="EC" id="3.2.1.21" evidence="4"/>
<sequence>MQKKFLFTICLLGISCGLHAQQIPRNTTVGIDEKVAQLLAKMTLEEKVGQLNQYTGDRLATGPVTANTTKYQDIKAGKVGSMLNVRGVKDTRMVQEIAMQSRLKIPLLFGLDVIHGYRVTFPVPLAEAASWDLKAIETSARVAATEAAASGQHWTFAPMVDVSRDPRWGRVMEGAGEDTYLGSLIAKARVKGFQGNGLGNLDAVMACVKHFAAYGAAIGGRDYNSVDMSERMLWETYLPPFKAALDAGAATFMNSFNDLNGIPATGNSYLQRDILKDKWGFKGFVVSDWGSIREMVAHGFAKDNTQAAELAIKAGSDMDMEGHAYIANLVKLVNDKKVDLALIDDAVKRILRKKFELGLFDDPYRFCNEERELKVLNSAENRAKARDVAKRSIVLLKNDKQLLPLSKKLKTIAVIGPLAKSNKDMMGFWSVKWDNDHLVSLYEGLQNKLGKNTQLLYAEGCDLADTAKCNFAEAVAIARKADVVIMAVGEAYDMSGEAKSKANIHLPGAQENLIKVVQKTGKPMVVLTMSGRPLIFNWTADHVDAILHTWWLGSEAGNAMADVLFGDYNPGGKLPMSFPRSEGQIPVYYNYKSTGRPSPTDMASTYRSGYLDMQNSPRYAFGYGLSYTTFALTDLKLDSHKFKQNDSLTVTCNLKNTGRFAGEEVVQLYLQDVFASVTRPVKELKGFEKVYLKPGESKTVKFVIGKEMLSFYDQQMKWGTEAGEFKLMIGNASDHIVLEDRFELEN</sequence>
<dbReference type="Gene3D" id="2.60.40.10">
    <property type="entry name" value="Immunoglobulins"/>
    <property type="match status" value="1"/>
</dbReference>
<feature type="domain" description="Fibronectin type III-like" evidence="12">
    <location>
        <begin position="664"/>
        <end position="733"/>
    </location>
</feature>
<evidence type="ECO:0000256" key="10">
    <source>
        <dbReference type="RuleBase" id="RU361161"/>
    </source>
</evidence>
<feature type="chain" id="PRO_5037709680" description="Periplasmic beta-glucosidase" evidence="11">
    <location>
        <begin position="21"/>
        <end position="746"/>
    </location>
</feature>
<comment type="caution">
    <text evidence="13">The sequence shown here is derived from an EMBL/GenBank/DDBJ whole genome shotgun (WGS) entry which is preliminary data.</text>
</comment>
<dbReference type="Gene3D" id="3.20.20.300">
    <property type="entry name" value="Glycoside hydrolase, family 3, N-terminal domain"/>
    <property type="match status" value="1"/>
</dbReference>
<comment type="similarity">
    <text evidence="3 10">Belongs to the glycosyl hydrolase 3 family.</text>
</comment>
<keyword evidence="8 10" id="KW-0326">Glycosidase</keyword>
<dbReference type="RefSeq" id="WP_188415557.1">
    <property type="nucleotide sequence ID" value="NZ_BMDO01000003.1"/>
</dbReference>
<dbReference type="InterPro" id="IPR017853">
    <property type="entry name" value="GH"/>
</dbReference>
<dbReference type="EMBL" id="BMDO01000003">
    <property type="protein sequence ID" value="GGI50417.1"/>
    <property type="molecule type" value="Genomic_DNA"/>
</dbReference>
<dbReference type="InterPro" id="IPR019800">
    <property type="entry name" value="Glyco_hydro_3_AS"/>
</dbReference>
<keyword evidence="14" id="KW-1185">Reference proteome</keyword>
<dbReference type="SUPFAM" id="SSF52279">
    <property type="entry name" value="Beta-D-glucan exohydrolase, C-terminal domain"/>
    <property type="match status" value="1"/>
</dbReference>
<evidence type="ECO:0000256" key="5">
    <source>
        <dbReference type="ARBA" id="ARBA00022729"/>
    </source>
</evidence>
<dbReference type="GO" id="GO:0042597">
    <property type="term" value="C:periplasmic space"/>
    <property type="evidence" value="ECO:0007669"/>
    <property type="project" value="UniProtKB-SubCell"/>
</dbReference>
<dbReference type="Pfam" id="PF01915">
    <property type="entry name" value="Glyco_hydro_3_C"/>
    <property type="match status" value="1"/>
</dbReference>
<dbReference type="FunFam" id="2.60.40.10:FF:000495">
    <property type="entry name" value="Periplasmic beta-glucosidase"/>
    <property type="match status" value="1"/>
</dbReference>
<dbReference type="PRINTS" id="PR00133">
    <property type="entry name" value="GLHYDRLASE3"/>
</dbReference>
<evidence type="ECO:0000256" key="1">
    <source>
        <dbReference type="ARBA" id="ARBA00000448"/>
    </source>
</evidence>
<evidence type="ECO:0000256" key="8">
    <source>
        <dbReference type="ARBA" id="ARBA00023295"/>
    </source>
</evidence>
<dbReference type="InterPro" id="IPR002772">
    <property type="entry name" value="Glyco_hydro_3_C"/>
</dbReference>